<evidence type="ECO:0000313" key="1">
    <source>
        <dbReference type="EMBL" id="CAE7579118.1"/>
    </source>
</evidence>
<comment type="caution">
    <text evidence="1">The sequence shown here is derived from an EMBL/GenBank/DDBJ whole genome shotgun (WGS) entry which is preliminary data.</text>
</comment>
<keyword evidence="2" id="KW-1185">Reference proteome</keyword>
<dbReference type="OrthoDB" id="420191at2759"/>
<organism evidence="1 2">
    <name type="scientific">Symbiodinium natans</name>
    <dbReference type="NCBI Taxonomy" id="878477"/>
    <lineage>
        <taxon>Eukaryota</taxon>
        <taxon>Sar</taxon>
        <taxon>Alveolata</taxon>
        <taxon>Dinophyceae</taxon>
        <taxon>Suessiales</taxon>
        <taxon>Symbiodiniaceae</taxon>
        <taxon>Symbiodinium</taxon>
    </lineage>
</organism>
<protein>
    <submittedName>
        <fullName evidence="1">Uncharacterized protein</fullName>
    </submittedName>
</protein>
<dbReference type="Proteomes" id="UP000604046">
    <property type="component" value="Unassembled WGS sequence"/>
</dbReference>
<gene>
    <name evidence="1" type="ORF">SNAT2548_LOCUS33043</name>
</gene>
<reference evidence="1" key="1">
    <citation type="submission" date="2021-02" db="EMBL/GenBank/DDBJ databases">
        <authorList>
            <person name="Dougan E. K."/>
            <person name="Rhodes N."/>
            <person name="Thang M."/>
            <person name="Chan C."/>
        </authorList>
    </citation>
    <scope>NUCLEOTIDE SEQUENCE</scope>
</reference>
<dbReference type="AlphaFoldDB" id="A0A812UIE3"/>
<proteinExistence type="predicted"/>
<sequence>MVTETKKILLKDIDKITCLARYFGGATVAEVDFFRLSSLSKVHPAAGGRWWTSVLAVLDVELDKVLYFESLALPFGATSAPLAKSADSSALLELMSLLGWQVSTGDKLKKFSSTFNMLGATISFNELSKGFVNVSNKPERIEDIEKLAKDLEARGPKGVDVLPSLKGKLLYAAGHVFGKCARIATPLIRHYKSFGSKSADFESLCRAIRLAIGTLKEAGPRRISLWSEQPPIVIFSDGAHESDLVTRGAVVVDQATGFKEVFGDRVPDDVVTGWRQSGRRQLIFFAELFPVLVAKRTWADRLRNRRVLLFVDNQAAKSALIRGYSPLVDASKVLADIFELDVRLGCLTWVCWVPSKSNVADAASRLEFESYAGIFKRVTPRYAETS</sequence>
<accession>A0A812UIE3</accession>
<dbReference type="EMBL" id="CAJNDS010002737">
    <property type="protein sequence ID" value="CAE7579118.1"/>
    <property type="molecule type" value="Genomic_DNA"/>
</dbReference>
<evidence type="ECO:0000313" key="2">
    <source>
        <dbReference type="Proteomes" id="UP000604046"/>
    </source>
</evidence>
<name>A0A812UIE3_9DINO</name>